<gene>
    <name evidence="7" type="ORF">BXT84_06190</name>
</gene>
<proteinExistence type="inferred from homology"/>
<dbReference type="Gene3D" id="1.10.580.10">
    <property type="entry name" value="Citrate Synthase, domain 1"/>
    <property type="match status" value="1"/>
</dbReference>
<evidence type="ECO:0000256" key="5">
    <source>
        <dbReference type="PIRNR" id="PIRNR001369"/>
    </source>
</evidence>
<evidence type="ECO:0000313" key="7">
    <source>
        <dbReference type="EMBL" id="AUW93581.1"/>
    </source>
</evidence>
<evidence type="ECO:0000256" key="6">
    <source>
        <dbReference type="RuleBase" id="RU003406"/>
    </source>
</evidence>
<dbReference type="NCBIfam" id="NF009004">
    <property type="entry name" value="PRK12349.1"/>
    <property type="match status" value="1"/>
</dbReference>
<name>A0ABM6RQ88_9FIRM</name>
<dbReference type="Proteomes" id="UP000325292">
    <property type="component" value="Chromosome"/>
</dbReference>
<dbReference type="Pfam" id="PF00285">
    <property type="entry name" value="Citrate_synt"/>
    <property type="match status" value="1"/>
</dbReference>
<evidence type="ECO:0000256" key="1">
    <source>
        <dbReference type="ARBA" id="ARBA00005163"/>
    </source>
</evidence>
<dbReference type="PANTHER" id="PTHR11739">
    <property type="entry name" value="CITRATE SYNTHASE"/>
    <property type="match status" value="1"/>
</dbReference>
<dbReference type="PRINTS" id="PR00143">
    <property type="entry name" value="CITRTSNTHASE"/>
</dbReference>
<reference evidence="7 8" key="1">
    <citation type="journal article" date="2019" name="Sci. Rep.">
        <title>Sulfobacillus thermotolerans: new insights into resistance and metabolic capacities of acidophilic chemolithotrophs.</title>
        <authorList>
            <person name="Panyushkina A.E."/>
            <person name="Babenko V.V."/>
            <person name="Nikitina A.S."/>
            <person name="Selezneva O.V."/>
            <person name="Tsaplina I.A."/>
            <person name="Letarova M.A."/>
            <person name="Kostryukova E.S."/>
            <person name="Letarov A.V."/>
        </authorList>
    </citation>
    <scope>NUCLEOTIDE SEQUENCE [LARGE SCALE GENOMIC DNA]</scope>
    <source>
        <strain evidence="7 8">Kr1</strain>
    </source>
</reference>
<evidence type="ECO:0000256" key="2">
    <source>
        <dbReference type="ARBA" id="ARBA00010566"/>
    </source>
</evidence>
<dbReference type="InterPro" id="IPR016143">
    <property type="entry name" value="Citrate_synth-like_sm_a-sub"/>
</dbReference>
<sequence>MTDETYKPGLEGIIATETALSYLDVDHEQIVIRGYDLIELANTVDYIKVAHLLMEGHLPTSSEYDAFVRTLNERQTVPDQIFSIMKSLGPQQHLMDSLRTALSALATFDSSLGRLDAQSTAEQSLTLLARMPVIVANSYHIKNHEAIVQPRADLGYAANFLAMITGSVPTPDEAQAFDQLLTVYSEHEMPNSTFTAIVIASTLSDMYGALVGAVASLKGTLHGGANEAVMHMLLEMKTPDQVAPQLLAKLARKERIMGFGHRVYMKKPDPRAMLMKESLKRLVAIKGHQDLYDMCVIGEEVMQREKGLYPNLDYYAAPVYYLLGVPIELYTPIFFAARTAGLVAHVREQYEHNRLFRPRVRYTGPRGLHP</sequence>
<keyword evidence="3 5" id="KW-0808">Transferase</keyword>
<evidence type="ECO:0000256" key="3">
    <source>
        <dbReference type="ARBA" id="ARBA00022679"/>
    </source>
</evidence>
<dbReference type="PIRSF" id="PIRSF001369">
    <property type="entry name" value="Citrate_synth"/>
    <property type="match status" value="1"/>
</dbReference>
<dbReference type="InterPro" id="IPR024176">
    <property type="entry name" value="Citrate_synthase_bac-typ"/>
</dbReference>
<dbReference type="CDD" id="cd06118">
    <property type="entry name" value="citrate_synt_like_1"/>
    <property type="match status" value="1"/>
</dbReference>
<dbReference type="InterPro" id="IPR019810">
    <property type="entry name" value="Citrate_synthase_AS"/>
</dbReference>
<evidence type="ECO:0000313" key="8">
    <source>
        <dbReference type="Proteomes" id="UP000325292"/>
    </source>
</evidence>
<dbReference type="InterPro" id="IPR016142">
    <property type="entry name" value="Citrate_synth-like_lrg_a-sub"/>
</dbReference>
<protein>
    <recommendedName>
        <fullName evidence="5">Citrate synthase</fullName>
    </recommendedName>
</protein>
<dbReference type="InterPro" id="IPR036969">
    <property type="entry name" value="Citrate_synthase_sf"/>
</dbReference>
<comment type="catalytic activity">
    <reaction evidence="4">
        <text>oxaloacetate + acetyl-CoA + H2O = citrate + CoA + H(+)</text>
        <dbReference type="Rhea" id="RHEA:16845"/>
        <dbReference type="ChEBI" id="CHEBI:15377"/>
        <dbReference type="ChEBI" id="CHEBI:15378"/>
        <dbReference type="ChEBI" id="CHEBI:16452"/>
        <dbReference type="ChEBI" id="CHEBI:16947"/>
        <dbReference type="ChEBI" id="CHEBI:57287"/>
        <dbReference type="ChEBI" id="CHEBI:57288"/>
        <dbReference type="EC" id="2.3.3.16"/>
    </reaction>
</comment>
<accession>A0ABM6RQ88</accession>
<organism evidence="7 8">
    <name type="scientific">Sulfobacillus thermotolerans</name>
    <dbReference type="NCBI Taxonomy" id="338644"/>
    <lineage>
        <taxon>Bacteria</taxon>
        <taxon>Bacillati</taxon>
        <taxon>Bacillota</taxon>
        <taxon>Clostridia</taxon>
        <taxon>Eubacteriales</taxon>
        <taxon>Clostridiales Family XVII. Incertae Sedis</taxon>
        <taxon>Sulfobacillus</taxon>
    </lineage>
</organism>
<dbReference type="EMBL" id="CP019454">
    <property type="protein sequence ID" value="AUW93581.1"/>
    <property type="molecule type" value="Genomic_DNA"/>
</dbReference>
<comment type="pathway">
    <text evidence="1">Carbohydrate metabolism; tricarboxylic acid cycle.</text>
</comment>
<keyword evidence="8" id="KW-1185">Reference proteome</keyword>
<comment type="similarity">
    <text evidence="2 5 6">Belongs to the citrate synthase family.</text>
</comment>
<dbReference type="SUPFAM" id="SSF48256">
    <property type="entry name" value="Citrate synthase"/>
    <property type="match status" value="1"/>
</dbReference>
<dbReference type="Gene3D" id="1.10.230.10">
    <property type="entry name" value="Cytochrome P450-Terp, domain 2"/>
    <property type="match status" value="1"/>
</dbReference>
<dbReference type="InterPro" id="IPR002020">
    <property type="entry name" value="Citrate_synthase"/>
</dbReference>
<dbReference type="PANTHER" id="PTHR11739:SF11">
    <property type="entry name" value="CITRATE_2-METHYLCITRATE SYNTHASE"/>
    <property type="match status" value="1"/>
</dbReference>
<dbReference type="PROSITE" id="PS00480">
    <property type="entry name" value="CITRATE_SYNTHASE"/>
    <property type="match status" value="1"/>
</dbReference>
<evidence type="ECO:0000256" key="4">
    <source>
        <dbReference type="ARBA" id="ARBA00049288"/>
    </source>
</evidence>